<dbReference type="Pfam" id="PF08784">
    <property type="entry name" value="RPA_C"/>
    <property type="match status" value="1"/>
</dbReference>
<dbReference type="STRING" id="6265.A0A0B2VCS5"/>
<feature type="region of interest" description="Disordered" evidence="2">
    <location>
        <begin position="193"/>
        <end position="227"/>
    </location>
</feature>
<gene>
    <name evidence="4" type="primary">Rpa2</name>
    <name evidence="4" type="ORF">Tcan_04459</name>
</gene>
<dbReference type="InterPro" id="IPR036388">
    <property type="entry name" value="WH-like_DNA-bd_sf"/>
</dbReference>
<accession>A0A0B2VCS5</accession>
<evidence type="ECO:0000256" key="1">
    <source>
        <dbReference type="ARBA" id="ARBA00007815"/>
    </source>
</evidence>
<dbReference type="SUPFAM" id="SSF50249">
    <property type="entry name" value="Nucleic acid-binding proteins"/>
    <property type="match status" value="1"/>
</dbReference>
<evidence type="ECO:0000259" key="3">
    <source>
        <dbReference type="Pfam" id="PF08784"/>
    </source>
</evidence>
<keyword evidence="5" id="KW-1185">Reference proteome</keyword>
<comment type="caution">
    <text evidence="4">The sequence shown here is derived from an EMBL/GenBank/DDBJ whole genome shotgun (WGS) entry which is preliminary data.</text>
</comment>
<sequence>MAGWGNDSFDAGAAGGWGDASFAGGESQTTDWNTEKIPIPATVKDLSRLAVTDEKLTLGKSSFTTIRVIGKIKRCIEMDGGQSIEYTLGDLEDEYVDFLVVHYQGVSAGENLTSGAIVEDTLVAVVGKLRSFNERLCIVAFDVREVEDRREVDAFKLEAKLARLYYTKNVVDVVLSGDLSRFEGTILRGQKDGDEAAAGGEAKPGGWNTSTGGAGAGAQPARNTTVGGDVNCRGLTGQKAEIFKHLSKNGDPNIGLSVDAIRSGIPKNVFNARTFAADLEELSSEGLIYTTCDDDHYIVNA</sequence>
<dbReference type="InterPro" id="IPR012340">
    <property type="entry name" value="NA-bd_OB-fold"/>
</dbReference>
<comment type="similarity">
    <text evidence="1">Belongs to the replication factor A protein 2 family.</text>
</comment>
<proteinExistence type="inferred from homology"/>
<organism evidence="4 5">
    <name type="scientific">Toxocara canis</name>
    <name type="common">Canine roundworm</name>
    <dbReference type="NCBI Taxonomy" id="6265"/>
    <lineage>
        <taxon>Eukaryota</taxon>
        <taxon>Metazoa</taxon>
        <taxon>Ecdysozoa</taxon>
        <taxon>Nematoda</taxon>
        <taxon>Chromadorea</taxon>
        <taxon>Rhabditida</taxon>
        <taxon>Spirurina</taxon>
        <taxon>Ascaridomorpha</taxon>
        <taxon>Ascaridoidea</taxon>
        <taxon>Toxocaridae</taxon>
        <taxon>Toxocara</taxon>
    </lineage>
</organism>
<feature type="domain" description="Replication protein A C-terminal" evidence="3">
    <location>
        <begin position="203"/>
        <end position="295"/>
    </location>
</feature>
<dbReference type="InterPro" id="IPR036390">
    <property type="entry name" value="WH_DNA-bd_sf"/>
</dbReference>
<dbReference type="OMA" id="IDAFHLE"/>
<evidence type="ECO:0000313" key="4">
    <source>
        <dbReference type="EMBL" id="KHN79328.1"/>
    </source>
</evidence>
<dbReference type="AlphaFoldDB" id="A0A0B2VCS5"/>
<evidence type="ECO:0000256" key="2">
    <source>
        <dbReference type="SAM" id="MobiDB-lite"/>
    </source>
</evidence>
<dbReference type="EMBL" id="JPKZ01001927">
    <property type="protein sequence ID" value="KHN79328.1"/>
    <property type="molecule type" value="Genomic_DNA"/>
</dbReference>
<dbReference type="Gene3D" id="1.10.10.10">
    <property type="entry name" value="Winged helix-like DNA-binding domain superfamily/Winged helix DNA-binding domain"/>
    <property type="match status" value="1"/>
</dbReference>
<dbReference type="Proteomes" id="UP000031036">
    <property type="component" value="Unassembled WGS sequence"/>
</dbReference>
<protein>
    <submittedName>
        <fullName evidence="4">Replication protein A 32 kDa subunit</fullName>
    </submittedName>
</protein>
<dbReference type="SUPFAM" id="SSF46785">
    <property type="entry name" value="Winged helix' DNA-binding domain"/>
    <property type="match status" value="1"/>
</dbReference>
<dbReference type="OrthoDB" id="25571at2759"/>
<dbReference type="InterPro" id="IPR014892">
    <property type="entry name" value="RPA_C"/>
</dbReference>
<name>A0A0B2VCS5_TOXCA</name>
<dbReference type="Gene3D" id="2.40.50.140">
    <property type="entry name" value="Nucleic acid-binding proteins"/>
    <property type="match status" value="1"/>
</dbReference>
<feature type="compositionally biased region" description="Low complexity" evidence="2">
    <location>
        <begin position="196"/>
        <end position="206"/>
    </location>
</feature>
<reference evidence="4 5" key="1">
    <citation type="submission" date="2014-11" db="EMBL/GenBank/DDBJ databases">
        <title>Genetic blueprint of the zoonotic pathogen Toxocara canis.</title>
        <authorList>
            <person name="Zhu X.-Q."/>
            <person name="Korhonen P.K."/>
            <person name="Cai H."/>
            <person name="Young N.D."/>
            <person name="Nejsum P."/>
            <person name="von Samson-Himmelstjerna G."/>
            <person name="Boag P.R."/>
            <person name="Tan P."/>
            <person name="Li Q."/>
            <person name="Min J."/>
            <person name="Yang Y."/>
            <person name="Wang X."/>
            <person name="Fang X."/>
            <person name="Hall R.S."/>
            <person name="Hofmann A."/>
            <person name="Sternberg P.W."/>
            <person name="Jex A.R."/>
            <person name="Gasser R.B."/>
        </authorList>
    </citation>
    <scope>NUCLEOTIDE SEQUENCE [LARGE SCALE GENOMIC DNA]</scope>
    <source>
        <strain evidence="4">PN_DK_2014</strain>
    </source>
</reference>
<evidence type="ECO:0000313" key="5">
    <source>
        <dbReference type="Proteomes" id="UP000031036"/>
    </source>
</evidence>